<evidence type="ECO:0000256" key="3">
    <source>
        <dbReference type="ARBA" id="ARBA00023004"/>
    </source>
</evidence>
<evidence type="ECO:0000256" key="1">
    <source>
        <dbReference type="ARBA" id="ARBA00022723"/>
    </source>
</evidence>
<dbReference type="InterPro" id="IPR015324">
    <property type="entry name" value="Ribosomal_Rsm22-like"/>
</dbReference>
<evidence type="ECO:0000256" key="2">
    <source>
        <dbReference type="ARBA" id="ARBA00022946"/>
    </source>
</evidence>
<dbReference type="AlphaFoldDB" id="A0A6H3FEV3"/>
<dbReference type="Pfam" id="PF09243">
    <property type="entry name" value="Rsm22"/>
    <property type="match status" value="1"/>
</dbReference>
<reference evidence="6 7" key="1">
    <citation type="submission" date="2018-12" db="EMBL/GenBank/DDBJ databases">
        <title>First genome draft of Desulfovibrio legallis sp. nov.</title>
        <authorList>
            <person name="Ben Dhia O."/>
            <person name="Najjari A."/>
            <person name="Ferjani R."/>
            <person name="Fhoula I."/>
            <person name="Fardeau M.-L."/>
            <person name="Boudabbous A."/>
            <person name="Ouzari H.I."/>
        </authorList>
    </citation>
    <scope>NUCLEOTIDE SEQUENCE [LARGE SCALE GENOMIC DNA]</scope>
    <source>
        <strain evidence="6 7">H1T</strain>
    </source>
</reference>
<dbReference type="Proteomes" id="UP000292919">
    <property type="component" value="Unassembled WGS sequence"/>
</dbReference>
<dbReference type="EMBL" id="SIXC01000005">
    <property type="protein sequence ID" value="TBH80585.1"/>
    <property type="molecule type" value="Genomic_DNA"/>
</dbReference>
<evidence type="ECO:0000313" key="6">
    <source>
        <dbReference type="EMBL" id="TBH80585.1"/>
    </source>
</evidence>
<feature type="compositionally biased region" description="Low complexity" evidence="5">
    <location>
        <begin position="86"/>
        <end position="100"/>
    </location>
</feature>
<dbReference type="GO" id="GO:0051536">
    <property type="term" value="F:iron-sulfur cluster binding"/>
    <property type="evidence" value="ECO:0007669"/>
    <property type="project" value="UniProtKB-KW"/>
</dbReference>
<name>A0A6H3FEV3_9BACT</name>
<keyword evidence="3" id="KW-0408">Iron</keyword>
<feature type="compositionally biased region" description="Basic and acidic residues" evidence="5">
    <location>
        <begin position="41"/>
        <end position="58"/>
    </location>
</feature>
<protein>
    <recommendedName>
        <fullName evidence="8">Small ribosomal subunit Rsm22</fullName>
    </recommendedName>
</protein>
<dbReference type="GO" id="GO:0046872">
    <property type="term" value="F:metal ion binding"/>
    <property type="evidence" value="ECO:0007669"/>
    <property type="project" value="UniProtKB-KW"/>
</dbReference>
<feature type="region of interest" description="Disordered" evidence="5">
    <location>
        <begin position="1"/>
        <end position="119"/>
    </location>
</feature>
<keyword evidence="1" id="KW-0479">Metal-binding</keyword>
<keyword evidence="4" id="KW-0411">Iron-sulfur</keyword>
<keyword evidence="7" id="KW-1185">Reference proteome</keyword>
<proteinExistence type="predicted"/>
<dbReference type="GO" id="GO:0008168">
    <property type="term" value="F:methyltransferase activity"/>
    <property type="evidence" value="ECO:0007669"/>
    <property type="project" value="InterPro"/>
</dbReference>
<evidence type="ECO:0000313" key="7">
    <source>
        <dbReference type="Proteomes" id="UP000292919"/>
    </source>
</evidence>
<keyword evidence="2" id="KW-0809">Transit peptide</keyword>
<accession>A0A6H3FEV3</accession>
<comment type="caution">
    <text evidence="6">The sequence shown here is derived from an EMBL/GenBank/DDBJ whole genome shotgun (WGS) entry which is preliminary data.</text>
</comment>
<evidence type="ECO:0000256" key="5">
    <source>
        <dbReference type="SAM" id="MobiDB-lite"/>
    </source>
</evidence>
<feature type="region of interest" description="Disordered" evidence="5">
    <location>
        <begin position="591"/>
        <end position="611"/>
    </location>
</feature>
<dbReference type="GO" id="GO:0006412">
    <property type="term" value="P:translation"/>
    <property type="evidence" value="ECO:0007669"/>
    <property type="project" value="InterPro"/>
</dbReference>
<organism evidence="6 7">
    <name type="scientific">Desulfovibrio legallii</name>
    <dbReference type="NCBI Taxonomy" id="571438"/>
    <lineage>
        <taxon>Bacteria</taxon>
        <taxon>Pseudomonadati</taxon>
        <taxon>Thermodesulfobacteriota</taxon>
        <taxon>Desulfovibrionia</taxon>
        <taxon>Desulfovibrionales</taxon>
        <taxon>Desulfovibrionaceae</taxon>
        <taxon>Desulfovibrio</taxon>
    </lineage>
</organism>
<sequence>MSRSAAAPRGVSSSPKSRRDGSRPRKPASPANPAAQGQGHWPDRKGMGRGEPDGERRPSGQSRPSRAGRDAPQPTGPRPPAERPARPSSAGRASHAGAASQRKAEAGRPSVGGPGSSLWTTAERLLPPVPEAARLLLERLPEALRRVRPLSAAHRRSLPDDVAALSQLLTTERAGLQRPYWSSPAAVSAYLYYFLPWNLLRLTRLLAALPLSDPRAAAPAGGQALLLDLGSGPLTLPLALWLARPQWRRAPVQVLAVDTAVQPLELGRDLLAALGELSGEPVWPVRLARAPLERAARAAAPLLAGGRTRPWLVSAANVLNELRFGGHGGHGPHEDADVEAEERPQGCRDERLEALLASLGPLFWERDANSEAGTALADAAGGNSPAKLGPCRSADRSQDGVSVVASGSPCGAASELVSGPDLLVVEPGTRLGGGTVMRLRRLALEGGLRAVAPCPHSAACPLLEERGRGWCHFTFDSGGAPAWLEKISVQARLAKSGLSLAPLLLTPRAAGDAGTVEARGAMAGEGPANRGHGEGGAPSAVTKSLARVLSAPFAVPGLRGEARYACMDEGLALLEDAAGLASGDLVPVRVPERARRDRKSGAVILPAPPKK</sequence>
<evidence type="ECO:0000256" key="4">
    <source>
        <dbReference type="ARBA" id="ARBA00023014"/>
    </source>
</evidence>
<gene>
    <name evidence="6" type="ORF">EB812_05485</name>
</gene>
<evidence type="ECO:0008006" key="8">
    <source>
        <dbReference type="Google" id="ProtNLM"/>
    </source>
</evidence>